<dbReference type="SUPFAM" id="SSF52172">
    <property type="entry name" value="CheY-like"/>
    <property type="match status" value="1"/>
</dbReference>
<gene>
    <name evidence="4" type="ORF">BGC07_01870</name>
</gene>
<dbReference type="PANTHER" id="PTHR44591:SF19">
    <property type="entry name" value="TWO-COMPONENT RESPONSE REGULATOR-RELATED"/>
    <property type="match status" value="1"/>
</dbReference>
<dbReference type="SMART" id="SM00448">
    <property type="entry name" value="REC"/>
    <property type="match status" value="1"/>
</dbReference>
<comment type="caution">
    <text evidence="4">The sequence shown here is derived from an EMBL/GenBank/DDBJ whole genome shotgun (WGS) entry which is preliminary data.</text>
</comment>
<evidence type="ECO:0000313" key="4">
    <source>
        <dbReference type="EMBL" id="ODN41938.1"/>
    </source>
</evidence>
<protein>
    <recommendedName>
        <fullName evidence="3">Response regulatory domain-containing protein</fullName>
    </recommendedName>
</protein>
<name>A0ABX2ZZJ7_9GAMM</name>
<dbReference type="RefSeq" id="WP_069311739.1">
    <property type="nucleotide sequence ID" value="NZ_MDTU01000001.1"/>
</dbReference>
<evidence type="ECO:0000259" key="3">
    <source>
        <dbReference type="PROSITE" id="PS50110"/>
    </source>
</evidence>
<dbReference type="EMBL" id="MDTU01000001">
    <property type="protein sequence ID" value="ODN41938.1"/>
    <property type="molecule type" value="Genomic_DNA"/>
</dbReference>
<reference evidence="4 5" key="1">
    <citation type="submission" date="2016-08" db="EMBL/GenBank/DDBJ databases">
        <title>Draft genome sequence of Candidatus Piscirickettsia litoralis, from seawater.</title>
        <authorList>
            <person name="Wan X."/>
            <person name="Lee A.J."/>
            <person name="Hou S."/>
            <person name="Donachie S.P."/>
        </authorList>
    </citation>
    <scope>NUCLEOTIDE SEQUENCE [LARGE SCALE GENOMIC DNA]</scope>
    <source>
        <strain evidence="4 5">Y2</strain>
    </source>
</reference>
<proteinExistence type="predicted"/>
<evidence type="ECO:0000256" key="2">
    <source>
        <dbReference type="PROSITE-ProRule" id="PRU00169"/>
    </source>
</evidence>
<feature type="modified residue" description="4-aspartylphosphate" evidence="2">
    <location>
        <position position="56"/>
    </location>
</feature>
<sequence>MTNDRPAILLLDDEESILNSLKRSLHKVDAKVNAFTSGTQAIAHIRSQPVDLIISDMRMPEMDGAEFLYQSQKIQPNTIRILLTGYADIDSVTKAVNQGKIHNYLHKPWEHDDLITIINDSLEKVSFAKRKNTIK</sequence>
<evidence type="ECO:0000256" key="1">
    <source>
        <dbReference type="ARBA" id="ARBA00022553"/>
    </source>
</evidence>
<dbReference type="InterPro" id="IPR050595">
    <property type="entry name" value="Bact_response_regulator"/>
</dbReference>
<dbReference type="CDD" id="cd17569">
    <property type="entry name" value="REC_HupR-like"/>
    <property type="match status" value="1"/>
</dbReference>
<dbReference type="Proteomes" id="UP000094329">
    <property type="component" value="Unassembled WGS sequence"/>
</dbReference>
<accession>A0ABX2ZZJ7</accession>
<dbReference type="Pfam" id="PF00072">
    <property type="entry name" value="Response_reg"/>
    <property type="match status" value="1"/>
</dbReference>
<dbReference type="Gene3D" id="3.40.50.2300">
    <property type="match status" value="1"/>
</dbReference>
<dbReference type="InterPro" id="IPR011006">
    <property type="entry name" value="CheY-like_superfamily"/>
</dbReference>
<organism evidence="4 5">
    <name type="scientific">Piscirickettsia litoralis</name>
    <dbReference type="NCBI Taxonomy" id="1891921"/>
    <lineage>
        <taxon>Bacteria</taxon>
        <taxon>Pseudomonadati</taxon>
        <taxon>Pseudomonadota</taxon>
        <taxon>Gammaproteobacteria</taxon>
        <taxon>Thiotrichales</taxon>
        <taxon>Piscirickettsiaceae</taxon>
        <taxon>Piscirickettsia</taxon>
    </lineage>
</organism>
<feature type="domain" description="Response regulatory" evidence="3">
    <location>
        <begin position="7"/>
        <end position="122"/>
    </location>
</feature>
<dbReference type="PANTHER" id="PTHR44591">
    <property type="entry name" value="STRESS RESPONSE REGULATOR PROTEIN 1"/>
    <property type="match status" value="1"/>
</dbReference>
<evidence type="ECO:0000313" key="5">
    <source>
        <dbReference type="Proteomes" id="UP000094329"/>
    </source>
</evidence>
<keyword evidence="5" id="KW-1185">Reference proteome</keyword>
<dbReference type="PROSITE" id="PS50110">
    <property type="entry name" value="RESPONSE_REGULATORY"/>
    <property type="match status" value="1"/>
</dbReference>
<dbReference type="InterPro" id="IPR001789">
    <property type="entry name" value="Sig_transdc_resp-reg_receiver"/>
</dbReference>
<keyword evidence="1 2" id="KW-0597">Phosphoprotein</keyword>